<sequence>MTRVGGSIAIRGRLLWFDADPAEEGEGAAVRYITDGLVVVNKGIIRQVGEAATLLPRLRPETPVADHRPHLVMPGFIDPHLHMPQTQVIASYGTELMEWLAKYTFPAESRYGDPAVAAEGARFLLDELLASGTTTAGVYCTTHPESVEAFFTEAAWRSLRMVAGKVMMDRGAPPALLDTAESGYQQSKSLIRQWHGKGRLDYAITPRFAPTSSAAQLEACEALAVEHPDLHIQTHLSENAAEIAFVREAFPWSKDYTEVYERFGLVRPRALFGHCIHLSQREREALAKKGATAVFCPTSNLFLGSGLFDLAAARAAGIKVGLATDIGGGTSYSMLRTAAEAYKVLALQGQKLPAFDAFHMLTAGNAAAMGLDNRIGRIAPGLEADLVVLDTCATSAMRRRMARVETLEEELFVLMILGDERATVATYAHGYRLYDRGAAASKPLPPRPDHAPLTGSKQAGEAAQ</sequence>
<dbReference type="UniPathway" id="UPA00603">
    <property type="reaction ID" value="UER00660"/>
</dbReference>
<evidence type="ECO:0000256" key="5">
    <source>
        <dbReference type="ARBA" id="ARBA00022723"/>
    </source>
</evidence>
<evidence type="ECO:0000256" key="3">
    <source>
        <dbReference type="ARBA" id="ARBA00006745"/>
    </source>
</evidence>
<dbReference type="EC" id="3.5.4.3" evidence="4"/>
<dbReference type="Gene3D" id="2.30.40.10">
    <property type="entry name" value="Urease, subunit C, domain 1"/>
    <property type="match status" value="1"/>
</dbReference>
<proteinExistence type="inferred from homology"/>
<comment type="similarity">
    <text evidence="3">Belongs to the metallo-dependent hydrolases superfamily. ATZ/TRZ family.</text>
</comment>
<gene>
    <name evidence="10" type="ORF">LCGC14_0324220</name>
</gene>
<evidence type="ECO:0000256" key="6">
    <source>
        <dbReference type="ARBA" id="ARBA00022801"/>
    </source>
</evidence>
<comment type="cofactor">
    <cofactor evidence="1">
        <name>Zn(2+)</name>
        <dbReference type="ChEBI" id="CHEBI:29105"/>
    </cofactor>
</comment>
<evidence type="ECO:0000256" key="1">
    <source>
        <dbReference type="ARBA" id="ARBA00001947"/>
    </source>
</evidence>
<comment type="caution">
    <text evidence="10">The sequence shown here is derived from an EMBL/GenBank/DDBJ whole genome shotgun (WGS) entry which is preliminary data.</text>
</comment>
<evidence type="ECO:0000256" key="7">
    <source>
        <dbReference type="ARBA" id="ARBA00022833"/>
    </source>
</evidence>
<comment type="pathway">
    <text evidence="2">Purine metabolism; guanine degradation; xanthine from guanine: step 1/1.</text>
</comment>
<evidence type="ECO:0000256" key="8">
    <source>
        <dbReference type="SAM" id="MobiDB-lite"/>
    </source>
</evidence>
<dbReference type="Gene3D" id="3.20.20.140">
    <property type="entry name" value="Metal-dependent hydrolases"/>
    <property type="match status" value="1"/>
</dbReference>
<dbReference type="Pfam" id="PF01979">
    <property type="entry name" value="Amidohydro_1"/>
    <property type="match status" value="1"/>
</dbReference>
<reference evidence="10" key="1">
    <citation type="journal article" date="2015" name="Nature">
        <title>Complex archaea that bridge the gap between prokaryotes and eukaryotes.</title>
        <authorList>
            <person name="Spang A."/>
            <person name="Saw J.H."/>
            <person name="Jorgensen S.L."/>
            <person name="Zaremba-Niedzwiedzka K."/>
            <person name="Martijn J."/>
            <person name="Lind A.E."/>
            <person name="van Eijk R."/>
            <person name="Schleper C."/>
            <person name="Guy L."/>
            <person name="Ettema T.J."/>
        </authorList>
    </citation>
    <scope>NUCLEOTIDE SEQUENCE</scope>
</reference>
<evidence type="ECO:0000259" key="9">
    <source>
        <dbReference type="Pfam" id="PF01979"/>
    </source>
</evidence>
<dbReference type="SUPFAM" id="SSF51556">
    <property type="entry name" value="Metallo-dependent hydrolases"/>
    <property type="match status" value="1"/>
</dbReference>
<dbReference type="PANTHER" id="PTHR11271">
    <property type="entry name" value="GUANINE DEAMINASE"/>
    <property type="match status" value="1"/>
</dbReference>
<dbReference type="InterPro" id="IPR011059">
    <property type="entry name" value="Metal-dep_hydrolase_composite"/>
</dbReference>
<name>A0A0F9W5L0_9ZZZZ</name>
<keyword evidence="5" id="KW-0479">Metal-binding</keyword>
<protein>
    <recommendedName>
        <fullName evidence="4">guanine deaminase</fullName>
        <ecNumber evidence="4">3.5.4.3</ecNumber>
    </recommendedName>
</protein>
<dbReference type="EMBL" id="LAZR01000222">
    <property type="protein sequence ID" value="KKN80961.1"/>
    <property type="molecule type" value="Genomic_DNA"/>
</dbReference>
<keyword evidence="7" id="KW-0862">Zinc</keyword>
<dbReference type="NCBIfam" id="TIGR02967">
    <property type="entry name" value="guan_deamin"/>
    <property type="match status" value="1"/>
</dbReference>
<accession>A0A0F9W5L0</accession>
<evidence type="ECO:0000256" key="4">
    <source>
        <dbReference type="ARBA" id="ARBA00012781"/>
    </source>
</evidence>
<evidence type="ECO:0000256" key="2">
    <source>
        <dbReference type="ARBA" id="ARBA00004984"/>
    </source>
</evidence>
<dbReference type="InterPro" id="IPR014311">
    <property type="entry name" value="Guanine_deaminase"/>
</dbReference>
<dbReference type="InterPro" id="IPR032466">
    <property type="entry name" value="Metal_Hydrolase"/>
</dbReference>
<dbReference type="GO" id="GO:0008270">
    <property type="term" value="F:zinc ion binding"/>
    <property type="evidence" value="ECO:0007669"/>
    <property type="project" value="InterPro"/>
</dbReference>
<feature type="region of interest" description="Disordered" evidence="8">
    <location>
        <begin position="439"/>
        <end position="464"/>
    </location>
</feature>
<dbReference type="InterPro" id="IPR006680">
    <property type="entry name" value="Amidohydro-rel"/>
</dbReference>
<dbReference type="FunFam" id="3.20.20.140:FF:000022">
    <property type="entry name" value="Guanine deaminase"/>
    <property type="match status" value="1"/>
</dbReference>
<dbReference type="GO" id="GO:0005829">
    <property type="term" value="C:cytosol"/>
    <property type="evidence" value="ECO:0007669"/>
    <property type="project" value="TreeGrafter"/>
</dbReference>
<dbReference type="PANTHER" id="PTHR11271:SF6">
    <property type="entry name" value="GUANINE DEAMINASE"/>
    <property type="match status" value="1"/>
</dbReference>
<dbReference type="NCBIfam" id="NF006679">
    <property type="entry name" value="PRK09228.1"/>
    <property type="match status" value="1"/>
</dbReference>
<feature type="domain" description="Amidohydrolase-related" evidence="9">
    <location>
        <begin position="71"/>
        <end position="394"/>
    </location>
</feature>
<dbReference type="AlphaFoldDB" id="A0A0F9W5L0"/>
<dbReference type="GO" id="GO:0006147">
    <property type="term" value="P:guanine catabolic process"/>
    <property type="evidence" value="ECO:0007669"/>
    <property type="project" value="UniProtKB-UniPathway"/>
</dbReference>
<evidence type="ECO:0000313" key="10">
    <source>
        <dbReference type="EMBL" id="KKN80961.1"/>
    </source>
</evidence>
<dbReference type="SUPFAM" id="SSF51338">
    <property type="entry name" value="Composite domain of metallo-dependent hydrolases"/>
    <property type="match status" value="1"/>
</dbReference>
<dbReference type="GO" id="GO:0008892">
    <property type="term" value="F:guanine deaminase activity"/>
    <property type="evidence" value="ECO:0007669"/>
    <property type="project" value="UniProtKB-EC"/>
</dbReference>
<dbReference type="InterPro" id="IPR051607">
    <property type="entry name" value="Metallo-dep_hydrolases"/>
</dbReference>
<organism evidence="10">
    <name type="scientific">marine sediment metagenome</name>
    <dbReference type="NCBI Taxonomy" id="412755"/>
    <lineage>
        <taxon>unclassified sequences</taxon>
        <taxon>metagenomes</taxon>
        <taxon>ecological metagenomes</taxon>
    </lineage>
</organism>
<keyword evidence="6" id="KW-0378">Hydrolase</keyword>